<proteinExistence type="predicted"/>
<keyword evidence="3" id="KW-1185">Reference proteome</keyword>
<dbReference type="PANTHER" id="PTHR44099">
    <property type="entry name" value="RABCONNECTIN-3B, ISOFORM A"/>
    <property type="match status" value="1"/>
</dbReference>
<dbReference type="InterPro" id="IPR036322">
    <property type="entry name" value="WD40_repeat_dom_sf"/>
</dbReference>
<dbReference type="SUPFAM" id="SSF50978">
    <property type="entry name" value="WD40 repeat-like"/>
    <property type="match status" value="1"/>
</dbReference>
<accession>A0A1R0H2W3</accession>
<dbReference type="GO" id="GO:0005737">
    <property type="term" value="C:cytoplasm"/>
    <property type="evidence" value="ECO:0007669"/>
    <property type="project" value="TreeGrafter"/>
</dbReference>
<reference evidence="2 3" key="1">
    <citation type="journal article" date="2016" name="Mol. Biol. Evol.">
        <title>Genome-Wide Survey of Gut Fungi (Harpellales) Reveals the First Horizontally Transferred Ubiquitin Gene from a Mosquito Host.</title>
        <authorList>
            <person name="Wang Y."/>
            <person name="White M.M."/>
            <person name="Kvist S."/>
            <person name="Moncalvo J.M."/>
        </authorList>
    </citation>
    <scope>NUCLEOTIDE SEQUENCE [LARGE SCALE GENOMIC DNA]</scope>
    <source>
        <strain evidence="2 3">ALG-7-W6</strain>
    </source>
</reference>
<dbReference type="AlphaFoldDB" id="A0A1R0H2W3"/>
<dbReference type="InterPro" id="IPR049916">
    <property type="entry name" value="WDR72-like"/>
</dbReference>
<protein>
    <submittedName>
        <fullName evidence="2">Uncharacterized protein</fullName>
    </submittedName>
</protein>
<feature type="region of interest" description="Disordered" evidence="1">
    <location>
        <begin position="608"/>
        <end position="631"/>
    </location>
</feature>
<gene>
    <name evidence="2" type="ORF">AYI68_g2406</name>
</gene>
<evidence type="ECO:0000313" key="3">
    <source>
        <dbReference type="Proteomes" id="UP000187455"/>
    </source>
</evidence>
<sequence length="723" mass="81741">MMSSLFPIFRDPKKTWEQSGTVNAQRILQILVYSRFVFQVIFFFFSFLENEKLAVNLANFYLVQLPNVVGNSYKHPDLYYVSSFFLHPNESLQNASRMLLYSTFKKLDINKRSEICEECSSKTISQASSMLHSNRILGEDIFETIVVMSTIASHSPQLLSLNVKSALASILKILVDFDHPTNNIKLTELAVELLIIRNFEILKPYFDVSKVIENLIFMVFFSIFKGRNCNPSSITPIKQDVIVSESSIQSTVNKFDNAQVSGKEDSLKLFPGYLNSNTDRLSISPIGSQKNIQTLNSAQESRSVSLSTSSRSSFSSSWTDSLRLRNQKNTSDILNIDEQQKPNLTNLFKSAIIHILVVDPNSVIFKICQILSNPKTHTLELIFLIQLCYFILQKQPNILYYHVGPLVSAIFKSRTNLTFNTNSNFERIDSNSPKNNSNNVDRVIPVITKNSENININVETADETEFSKRHKNSKDTFFMFGLEIVNRYDEVLSICKHVEQSSLSSLRSQFFQMSYKFFTRLSENFTSASIISTHIPVSPISPSALKDSAIENTSNILSKYFAVLDSEGNVEIYNIIKNKCASCINLSSEEIFSIALNGEKYLAVFSKPSSKSSRGSVGSDRNSLYTSAEDDGSGSLKIYSLSRKTTLMKQLGISRFFTNQSRSPTPEVYDQSSMKSAIMNPTESFTSKFPETRSNIRVIKDPVKSMSVPSHFLEPLGIFFLYI</sequence>
<dbReference type="PANTHER" id="PTHR44099:SF4">
    <property type="entry name" value="RABCONNECTIN-3B, ISOFORM A"/>
    <property type="match status" value="1"/>
</dbReference>
<organism evidence="2 3">
    <name type="scientific">Smittium mucronatum</name>
    <dbReference type="NCBI Taxonomy" id="133383"/>
    <lineage>
        <taxon>Eukaryota</taxon>
        <taxon>Fungi</taxon>
        <taxon>Fungi incertae sedis</taxon>
        <taxon>Zoopagomycota</taxon>
        <taxon>Kickxellomycotina</taxon>
        <taxon>Harpellomycetes</taxon>
        <taxon>Harpellales</taxon>
        <taxon>Legeriomycetaceae</taxon>
        <taxon>Smittium</taxon>
    </lineage>
</organism>
<name>A0A1R0H2W3_9FUNG</name>
<dbReference type="EMBL" id="LSSL01000898">
    <property type="protein sequence ID" value="OLY83451.1"/>
    <property type="molecule type" value="Genomic_DNA"/>
</dbReference>
<comment type="caution">
    <text evidence="2">The sequence shown here is derived from an EMBL/GenBank/DDBJ whole genome shotgun (WGS) entry which is preliminary data.</text>
</comment>
<dbReference type="STRING" id="133383.A0A1R0H2W3"/>
<evidence type="ECO:0000256" key="1">
    <source>
        <dbReference type="SAM" id="MobiDB-lite"/>
    </source>
</evidence>
<feature type="compositionally biased region" description="Low complexity" evidence="1">
    <location>
        <begin position="608"/>
        <end position="619"/>
    </location>
</feature>
<evidence type="ECO:0000313" key="2">
    <source>
        <dbReference type="EMBL" id="OLY83451.1"/>
    </source>
</evidence>
<dbReference type="Proteomes" id="UP000187455">
    <property type="component" value="Unassembled WGS sequence"/>
</dbReference>